<dbReference type="InterPro" id="IPR045865">
    <property type="entry name" value="ACT-like_dom_sf"/>
</dbReference>
<protein>
    <recommendedName>
        <fullName evidence="1">CASTOR ACT domain-containing protein</fullName>
    </recommendedName>
</protein>
<evidence type="ECO:0000313" key="2">
    <source>
        <dbReference type="EMBL" id="CDH60899.1"/>
    </source>
</evidence>
<comment type="caution">
    <text evidence="2">The sequence shown here is derived from an EMBL/GenBank/DDBJ whole genome shotgun (WGS) entry which is preliminary data.</text>
</comment>
<name>A0A068SF34_9FUNG</name>
<dbReference type="SUPFAM" id="SSF55021">
    <property type="entry name" value="ACT-like"/>
    <property type="match status" value="2"/>
</dbReference>
<dbReference type="InterPro" id="IPR051719">
    <property type="entry name" value="CASTOR_mTORC1"/>
</dbReference>
<dbReference type="PIRSF" id="PIRSF008459">
    <property type="entry name" value="UCP008459"/>
    <property type="match status" value="1"/>
</dbReference>
<gene>
    <name evidence="2" type="ORF">LCOR_11676.1</name>
</gene>
<reference evidence="2" key="1">
    <citation type="submission" date="2013-08" db="EMBL/GenBank/DDBJ databases">
        <title>Gene expansion shapes genome architecture in the human pathogen Lichtheimia corymbifera: an evolutionary genomics analysis in the ancient terrestrial Mucorales (Mucoromycotina).</title>
        <authorList>
            <person name="Schwartze V.U."/>
            <person name="Winter S."/>
            <person name="Shelest E."/>
            <person name="Marcet-Houben M."/>
            <person name="Horn F."/>
            <person name="Wehner S."/>
            <person name="Hoffmann K."/>
            <person name="Riege K."/>
            <person name="Sammeth M."/>
            <person name="Nowrousian M."/>
            <person name="Valiante V."/>
            <person name="Linde J."/>
            <person name="Jacobsen I.D."/>
            <person name="Marz M."/>
            <person name="Brakhage A.A."/>
            <person name="Gabaldon T."/>
            <person name="Bocker S."/>
            <person name="Voigt K."/>
        </authorList>
    </citation>
    <scope>NUCLEOTIDE SEQUENCE [LARGE SCALE GENOMIC DNA]</scope>
    <source>
        <strain evidence="2">FSU 9682</strain>
    </source>
</reference>
<keyword evidence="3" id="KW-1185">Reference proteome</keyword>
<dbReference type="GO" id="GO:0046394">
    <property type="term" value="P:carboxylic acid biosynthetic process"/>
    <property type="evidence" value="ECO:0007669"/>
    <property type="project" value="UniProtKB-ARBA"/>
</dbReference>
<dbReference type="PANTHER" id="PTHR31131">
    <property type="entry name" value="CHROMOSOME 1, WHOLE GENOME SHOTGUN SEQUENCE"/>
    <property type="match status" value="1"/>
</dbReference>
<proteinExistence type="predicted"/>
<dbReference type="PANTHER" id="PTHR31131:SF6">
    <property type="entry name" value="CASTOR ACT DOMAIN-CONTAINING PROTEIN"/>
    <property type="match status" value="1"/>
</dbReference>
<dbReference type="AlphaFoldDB" id="A0A068SF34"/>
<feature type="domain" description="CASTOR ACT" evidence="1">
    <location>
        <begin position="61"/>
        <end position="122"/>
    </location>
</feature>
<dbReference type="EMBL" id="CBTN010000114">
    <property type="protein sequence ID" value="CDH60899.1"/>
    <property type="molecule type" value="Genomic_DNA"/>
</dbReference>
<dbReference type="VEuPathDB" id="FungiDB:LCOR_11676.1"/>
<evidence type="ECO:0000313" key="3">
    <source>
        <dbReference type="Proteomes" id="UP000027586"/>
    </source>
</evidence>
<dbReference type="Pfam" id="PF13840">
    <property type="entry name" value="ACT_7"/>
    <property type="match status" value="1"/>
</dbReference>
<sequence>MISLLILPDEFSLYQFDRDHRPSATWFDTLPWYTISKTTAEVSVVCPTNAAASVAAEANKTESGWRCFQVDAQMDFGLVGILASIVDPLRDNKIPVFVVSTYDTDYILVKQDTLEKAMGVLNKEKEIVIKPGESVLSE</sequence>
<dbReference type="OrthoDB" id="58529at2759"/>
<dbReference type="InterPro" id="IPR027795">
    <property type="entry name" value="CASTOR_ACT_dom"/>
</dbReference>
<dbReference type="Proteomes" id="UP000027586">
    <property type="component" value="Unassembled WGS sequence"/>
</dbReference>
<organism evidence="2 3">
    <name type="scientific">Lichtheimia corymbifera JMRC:FSU:9682</name>
    <dbReference type="NCBI Taxonomy" id="1263082"/>
    <lineage>
        <taxon>Eukaryota</taxon>
        <taxon>Fungi</taxon>
        <taxon>Fungi incertae sedis</taxon>
        <taxon>Mucoromycota</taxon>
        <taxon>Mucoromycotina</taxon>
        <taxon>Mucoromycetes</taxon>
        <taxon>Mucorales</taxon>
        <taxon>Lichtheimiaceae</taxon>
        <taxon>Lichtheimia</taxon>
    </lineage>
</organism>
<dbReference type="Gene3D" id="3.30.2130.10">
    <property type="entry name" value="VC0802-like"/>
    <property type="match status" value="1"/>
</dbReference>
<dbReference type="InterPro" id="IPR016540">
    <property type="entry name" value="UCP008459"/>
</dbReference>
<accession>A0A068SF34</accession>
<evidence type="ECO:0000259" key="1">
    <source>
        <dbReference type="Pfam" id="PF13840"/>
    </source>
</evidence>
<dbReference type="GO" id="GO:0006520">
    <property type="term" value="P:amino acid metabolic process"/>
    <property type="evidence" value="ECO:0007669"/>
    <property type="project" value="UniProtKB-ARBA"/>
</dbReference>